<evidence type="ECO:0000256" key="2">
    <source>
        <dbReference type="SAM" id="Phobius"/>
    </source>
</evidence>
<keyword evidence="2" id="KW-0472">Membrane</keyword>
<dbReference type="PANTHER" id="PTHR33393">
    <property type="entry name" value="POLYGLUTAMINE SYNTHESIS ACCESSORY PROTEIN RV0574C-RELATED"/>
    <property type="match status" value="1"/>
</dbReference>
<evidence type="ECO:0000313" key="5">
    <source>
        <dbReference type="Proteomes" id="UP000198778"/>
    </source>
</evidence>
<protein>
    <submittedName>
        <fullName evidence="4">Poly-gamma-glutamate synthesis protein (Capsule biosynthesis protein)</fullName>
    </submittedName>
</protein>
<proteinExistence type="inferred from homology"/>
<gene>
    <name evidence="4" type="ORF">SAMN04488053_109135</name>
</gene>
<dbReference type="InterPro" id="IPR029052">
    <property type="entry name" value="Metallo-depent_PP-like"/>
</dbReference>
<dbReference type="EMBL" id="FNIL01000009">
    <property type="protein sequence ID" value="SDO25256.1"/>
    <property type="molecule type" value="Genomic_DNA"/>
</dbReference>
<dbReference type="AlphaFoldDB" id="A0A1H0I1B2"/>
<dbReference type="OrthoDB" id="9810906at2"/>
<keyword evidence="2" id="KW-1133">Transmembrane helix</keyword>
<dbReference type="RefSeq" id="WP_090843495.1">
    <property type="nucleotide sequence ID" value="NZ_FNIL01000009.1"/>
</dbReference>
<dbReference type="Gene3D" id="3.60.21.10">
    <property type="match status" value="1"/>
</dbReference>
<keyword evidence="2" id="KW-0812">Transmembrane</keyword>
<dbReference type="SMART" id="SM00854">
    <property type="entry name" value="PGA_cap"/>
    <property type="match status" value="1"/>
</dbReference>
<keyword evidence="5" id="KW-1185">Reference proteome</keyword>
<reference evidence="5" key="1">
    <citation type="submission" date="2016-10" db="EMBL/GenBank/DDBJ databases">
        <authorList>
            <person name="Varghese N."/>
            <person name="Submissions S."/>
        </authorList>
    </citation>
    <scope>NUCLEOTIDE SEQUENCE [LARGE SCALE GENOMIC DNA]</scope>
    <source>
        <strain evidence="5">CGMCC 1.10369</strain>
    </source>
</reference>
<evidence type="ECO:0000256" key="1">
    <source>
        <dbReference type="ARBA" id="ARBA00005662"/>
    </source>
</evidence>
<dbReference type="STRING" id="745820.SAMN04488053_109135"/>
<dbReference type="InterPro" id="IPR052169">
    <property type="entry name" value="CW_Biosynth-Accessory"/>
</dbReference>
<feature type="domain" description="Capsule synthesis protein CapA" evidence="3">
    <location>
        <begin position="61"/>
        <end position="349"/>
    </location>
</feature>
<dbReference type="Pfam" id="PF09587">
    <property type="entry name" value="PGA_cap"/>
    <property type="match status" value="2"/>
</dbReference>
<dbReference type="SUPFAM" id="SSF56300">
    <property type="entry name" value="Metallo-dependent phosphatases"/>
    <property type="match status" value="1"/>
</dbReference>
<dbReference type="PANTHER" id="PTHR33393:SF13">
    <property type="entry name" value="PGA BIOSYNTHESIS PROTEIN CAPA"/>
    <property type="match status" value="1"/>
</dbReference>
<sequence length="436" mass="49262">MEQKFTFQERMKLWQIRHKKTALRDSIIAFAVLSIPLFGYSWFIPAEAPEESTREEEVEYRMSMVGDMMMGRHVRDAAEQSNENIDRVFNYVKPFFDDSDYVTGNFESPILDTNDPAVEEEMDDAELHNKDIHLYAEPDAVDALINVGFDSVSVANNHALDFGDLSLDNTLDVAGNKDIELLGIGDALNISEEETVEIEYGPEQGEERNEIDASRVKTFETDNGLTVGILGFTDVFVQGFSASDYVGGVFTSEYVGLTLLRERLQQAKLPEEEGGLGVDIMMIHVHWGDEYQVGYNETQENLGRYMTNYGADIIIGHHSHVLEPVTVMEGRDGHRSIIMNSLGNFVFDQGWSRTKESTIAQLDFLADGTKELSFVPMRLSESMPYETAGPLKPYHDFRIFRTLRKELDSDWWNVEDGRLKVDLDAAGVLEGVETTS</sequence>
<evidence type="ECO:0000313" key="4">
    <source>
        <dbReference type="EMBL" id="SDO25256.1"/>
    </source>
</evidence>
<evidence type="ECO:0000259" key="3">
    <source>
        <dbReference type="SMART" id="SM00854"/>
    </source>
</evidence>
<dbReference type="Proteomes" id="UP000198778">
    <property type="component" value="Unassembled WGS sequence"/>
</dbReference>
<dbReference type="CDD" id="cd07381">
    <property type="entry name" value="MPP_CapA"/>
    <property type="match status" value="1"/>
</dbReference>
<dbReference type="InterPro" id="IPR019079">
    <property type="entry name" value="Capsule_synth_CapA"/>
</dbReference>
<name>A0A1H0I1B2_9BACI</name>
<feature type="transmembrane region" description="Helical" evidence="2">
    <location>
        <begin position="21"/>
        <end position="43"/>
    </location>
</feature>
<organism evidence="4 5">
    <name type="scientific">Alkalicoccus daliensis</name>
    <dbReference type="NCBI Taxonomy" id="745820"/>
    <lineage>
        <taxon>Bacteria</taxon>
        <taxon>Bacillati</taxon>
        <taxon>Bacillota</taxon>
        <taxon>Bacilli</taxon>
        <taxon>Bacillales</taxon>
        <taxon>Bacillaceae</taxon>
        <taxon>Alkalicoccus</taxon>
    </lineage>
</organism>
<accession>A0A1H0I1B2</accession>
<comment type="similarity">
    <text evidence="1">Belongs to the CapA family.</text>
</comment>